<feature type="region of interest" description="Disordered" evidence="1">
    <location>
        <begin position="1"/>
        <end position="42"/>
    </location>
</feature>
<keyword evidence="3" id="KW-1185">Reference proteome</keyword>
<dbReference type="EMBL" id="CAXKWB010007252">
    <property type="protein sequence ID" value="CAL4086256.1"/>
    <property type="molecule type" value="Genomic_DNA"/>
</dbReference>
<comment type="caution">
    <text evidence="2">The sequence shown here is derived from an EMBL/GenBank/DDBJ whole genome shotgun (WGS) entry which is preliminary data.</text>
</comment>
<sequence length="169" mass="19212">MKSTSKKNIIEKNPAHQTKQISNRRRSGRQRIAPVEYWNGDNVRYDEDGTLIAIENVGAGTSEQDMDDKQVGRKSSNLTKKPKYKREKRKSDIKSNSSGSHKSSRKRKKSLDIEFSDSIISEPNSIADSPPTKRKKLLREMEPLGEFLSSFCMETNISPILKDSIILLD</sequence>
<organism evidence="2 3">
    <name type="scientific">Meganyctiphanes norvegica</name>
    <name type="common">Northern krill</name>
    <name type="synonym">Thysanopoda norvegica</name>
    <dbReference type="NCBI Taxonomy" id="48144"/>
    <lineage>
        <taxon>Eukaryota</taxon>
        <taxon>Metazoa</taxon>
        <taxon>Ecdysozoa</taxon>
        <taxon>Arthropoda</taxon>
        <taxon>Crustacea</taxon>
        <taxon>Multicrustacea</taxon>
        <taxon>Malacostraca</taxon>
        <taxon>Eumalacostraca</taxon>
        <taxon>Eucarida</taxon>
        <taxon>Euphausiacea</taxon>
        <taxon>Euphausiidae</taxon>
        <taxon>Meganyctiphanes</taxon>
    </lineage>
</organism>
<feature type="compositionally biased region" description="Polar residues" evidence="1">
    <location>
        <begin position="118"/>
        <end position="127"/>
    </location>
</feature>
<accession>A0AAV2QJN7</accession>
<evidence type="ECO:0000313" key="3">
    <source>
        <dbReference type="Proteomes" id="UP001497623"/>
    </source>
</evidence>
<gene>
    <name evidence="2" type="ORF">MNOR_LOCUS12953</name>
</gene>
<dbReference type="AlphaFoldDB" id="A0AAV2QJN7"/>
<dbReference type="Proteomes" id="UP001497623">
    <property type="component" value="Unassembled WGS sequence"/>
</dbReference>
<reference evidence="2 3" key="1">
    <citation type="submission" date="2024-05" db="EMBL/GenBank/DDBJ databases">
        <authorList>
            <person name="Wallberg A."/>
        </authorList>
    </citation>
    <scope>NUCLEOTIDE SEQUENCE [LARGE SCALE GENOMIC DNA]</scope>
</reference>
<evidence type="ECO:0000256" key="1">
    <source>
        <dbReference type="SAM" id="MobiDB-lite"/>
    </source>
</evidence>
<feature type="region of interest" description="Disordered" evidence="1">
    <location>
        <begin position="56"/>
        <end position="134"/>
    </location>
</feature>
<proteinExistence type="predicted"/>
<protein>
    <submittedName>
        <fullName evidence="2">Uncharacterized protein</fullName>
    </submittedName>
</protein>
<name>A0AAV2QJN7_MEGNR</name>
<evidence type="ECO:0000313" key="2">
    <source>
        <dbReference type="EMBL" id="CAL4086256.1"/>
    </source>
</evidence>